<feature type="domain" description="PNPLA" evidence="5">
    <location>
        <begin position="8"/>
        <end position="174"/>
    </location>
</feature>
<dbReference type="Gene3D" id="3.40.1090.10">
    <property type="entry name" value="Cytosolic phospholipase A2 catalytic domain"/>
    <property type="match status" value="2"/>
</dbReference>
<dbReference type="InterPro" id="IPR037483">
    <property type="entry name" value="YjjU-like"/>
</dbReference>
<dbReference type="Proteomes" id="UP000272490">
    <property type="component" value="Unassembled WGS sequence"/>
</dbReference>
<evidence type="ECO:0000313" key="6">
    <source>
        <dbReference type="EMBL" id="RRJ25185.1"/>
    </source>
</evidence>
<comment type="caution">
    <text evidence="4">Lacks conserved residue(s) required for the propagation of feature annotation.</text>
</comment>
<name>A0A3P3QVS3_9FIRM</name>
<sequence length="288" mass="33352">MELLKGAMCLEGGSLRGLFTAGVLDALLDNEVYIEYVNGVSAGSMNGMNYISRQRGRSKRINLKYLHDKRYISYKNMFKSRQIFNFDFLFDDISNKYDIFDWESFNDKAKKYEVVATDVITGESRFFDKNNCSDIISAVKASASMPVMSKMVDVEGRKYLDGGISTSIAYKRAFDVGYSKAIVVLTREEGYRKKPVNKINESIYKRYFKPLPNLVEKLMTIPERYNRMQEEMEELAKDGKLLIIRPHNKVTVQRLEHSSVKLEKLYNEGYEEGLKNIENIKNFITLKF</sequence>
<feature type="active site" description="Proton acceptor" evidence="4">
    <location>
        <position position="161"/>
    </location>
</feature>
<keyword evidence="2 4" id="KW-0442">Lipid degradation</keyword>
<organism evidence="6 7">
    <name type="scientific">Lachnoanaerobaculum gingivalis</name>
    <dbReference type="NCBI Taxonomy" id="2490855"/>
    <lineage>
        <taxon>Bacteria</taxon>
        <taxon>Bacillati</taxon>
        <taxon>Bacillota</taxon>
        <taxon>Clostridia</taxon>
        <taxon>Lachnospirales</taxon>
        <taxon>Lachnospiraceae</taxon>
        <taxon>Lachnoanaerobaculum</taxon>
    </lineage>
</organism>
<evidence type="ECO:0000256" key="2">
    <source>
        <dbReference type="ARBA" id="ARBA00022963"/>
    </source>
</evidence>
<protein>
    <submittedName>
        <fullName evidence="6">Patatin family protein</fullName>
    </submittedName>
</protein>
<keyword evidence="7" id="KW-1185">Reference proteome</keyword>
<dbReference type="InterPro" id="IPR045943">
    <property type="entry name" value="DUF6363"/>
</dbReference>
<dbReference type="InterPro" id="IPR002641">
    <property type="entry name" value="PNPLA_dom"/>
</dbReference>
<dbReference type="PANTHER" id="PTHR14226">
    <property type="entry name" value="NEUROPATHY TARGET ESTERASE/SWISS CHEESE D.MELANOGASTER"/>
    <property type="match status" value="1"/>
</dbReference>
<keyword evidence="3 4" id="KW-0443">Lipid metabolism</keyword>
<dbReference type="GO" id="GO:0016787">
    <property type="term" value="F:hydrolase activity"/>
    <property type="evidence" value="ECO:0007669"/>
    <property type="project" value="UniProtKB-UniRule"/>
</dbReference>
<evidence type="ECO:0000256" key="3">
    <source>
        <dbReference type="ARBA" id="ARBA00023098"/>
    </source>
</evidence>
<dbReference type="PROSITE" id="PS51635">
    <property type="entry name" value="PNPLA"/>
    <property type="match status" value="1"/>
</dbReference>
<feature type="short sequence motif" description="GXSXG" evidence="4">
    <location>
        <begin position="39"/>
        <end position="43"/>
    </location>
</feature>
<feature type="active site" description="Nucleophile" evidence="4">
    <location>
        <position position="41"/>
    </location>
</feature>
<evidence type="ECO:0000259" key="5">
    <source>
        <dbReference type="PROSITE" id="PS51635"/>
    </source>
</evidence>
<dbReference type="RefSeq" id="WP_128674497.1">
    <property type="nucleotide sequence ID" value="NZ_CAUQHB010000016.1"/>
</dbReference>
<dbReference type="GO" id="GO:0016042">
    <property type="term" value="P:lipid catabolic process"/>
    <property type="evidence" value="ECO:0007669"/>
    <property type="project" value="UniProtKB-UniRule"/>
</dbReference>
<keyword evidence="1 4" id="KW-0378">Hydrolase</keyword>
<dbReference type="InterPro" id="IPR016035">
    <property type="entry name" value="Acyl_Trfase/lysoPLipase"/>
</dbReference>
<dbReference type="AlphaFoldDB" id="A0A3P3QVS3"/>
<dbReference type="PANTHER" id="PTHR14226:SF25">
    <property type="entry name" value="PHOSPHOESTERASE"/>
    <property type="match status" value="1"/>
</dbReference>
<evidence type="ECO:0000256" key="4">
    <source>
        <dbReference type="PROSITE-ProRule" id="PRU01161"/>
    </source>
</evidence>
<dbReference type="CDD" id="cd07208">
    <property type="entry name" value="Pat_hypo_Ecoli_yjju_like"/>
    <property type="match status" value="1"/>
</dbReference>
<dbReference type="Pfam" id="PF19890">
    <property type="entry name" value="DUF6363"/>
    <property type="match status" value="1"/>
</dbReference>
<dbReference type="InterPro" id="IPR050301">
    <property type="entry name" value="NTE"/>
</dbReference>
<evidence type="ECO:0000256" key="1">
    <source>
        <dbReference type="ARBA" id="ARBA00022801"/>
    </source>
</evidence>
<proteinExistence type="predicted"/>
<reference evidence="6 7" key="1">
    <citation type="submission" date="2018-11" db="EMBL/GenBank/DDBJ databases">
        <title>Genome sequencing of Lachnoanaerobaculum sp. KCOM 2030 (= ChDC B114).</title>
        <authorList>
            <person name="Kook J.-K."/>
            <person name="Park S.-N."/>
            <person name="Lim Y.K."/>
        </authorList>
    </citation>
    <scope>NUCLEOTIDE SEQUENCE [LARGE SCALE GENOMIC DNA]</scope>
    <source>
        <strain evidence="6 7">KCOM 2030</strain>
    </source>
</reference>
<gene>
    <name evidence="6" type="ORF">EHV10_09810</name>
</gene>
<dbReference type="EMBL" id="RRCO01000004">
    <property type="protein sequence ID" value="RRJ25185.1"/>
    <property type="molecule type" value="Genomic_DNA"/>
</dbReference>
<comment type="caution">
    <text evidence="6">The sequence shown here is derived from an EMBL/GenBank/DDBJ whole genome shotgun (WGS) entry which is preliminary data.</text>
</comment>
<dbReference type="Pfam" id="PF01734">
    <property type="entry name" value="Patatin"/>
    <property type="match status" value="1"/>
</dbReference>
<dbReference type="OrthoDB" id="9802424at2"/>
<accession>A0A3P3QVS3</accession>
<feature type="short sequence motif" description="DGA/G" evidence="4">
    <location>
        <begin position="161"/>
        <end position="163"/>
    </location>
</feature>
<evidence type="ECO:0000313" key="7">
    <source>
        <dbReference type="Proteomes" id="UP000272490"/>
    </source>
</evidence>
<dbReference type="SUPFAM" id="SSF52151">
    <property type="entry name" value="FabD/lysophospholipase-like"/>
    <property type="match status" value="1"/>
</dbReference>